<dbReference type="Pfam" id="PF18705">
    <property type="entry name" value="DUF5643"/>
    <property type="match status" value="1"/>
</dbReference>
<organism evidence="4 5">
    <name type="scientific">Pueribacillus theae</name>
    <dbReference type="NCBI Taxonomy" id="2171751"/>
    <lineage>
        <taxon>Bacteria</taxon>
        <taxon>Bacillati</taxon>
        <taxon>Bacillota</taxon>
        <taxon>Bacilli</taxon>
        <taxon>Bacillales</taxon>
        <taxon>Bacillaceae</taxon>
        <taxon>Pueribacillus</taxon>
    </lineage>
</organism>
<comment type="caution">
    <text evidence="4">The sequence shown here is derived from an EMBL/GenBank/DDBJ whole genome shotgun (WGS) entry which is preliminary data.</text>
</comment>
<keyword evidence="1" id="KW-0472">Membrane</keyword>
<evidence type="ECO:0000259" key="2">
    <source>
        <dbReference type="Pfam" id="PF13786"/>
    </source>
</evidence>
<keyword evidence="1" id="KW-0812">Transmembrane</keyword>
<feature type="transmembrane region" description="Helical" evidence="1">
    <location>
        <begin position="45"/>
        <end position="65"/>
    </location>
</feature>
<evidence type="ECO:0008006" key="6">
    <source>
        <dbReference type="Google" id="ProtNLM"/>
    </source>
</evidence>
<evidence type="ECO:0000259" key="3">
    <source>
        <dbReference type="Pfam" id="PF18705"/>
    </source>
</evidence>
<dbReference type="Gene3D" id="2.60.40.1640">
    <property type="entry name" value="Conserved domain protein"/>
    <property type="match status" value="1"/>
</dbReference>
<name>A0A2U1JUA8_9BACI</name>
<dbReference type="InterPro" id="IPR025436">
    <property type="entry name" value="DUF4179"/>
</dbReference>
<feature type="domain" description="DUF4179" evidence="2">
    <location>
        <begin position="42"/>
        <end position="134"/>
    </location>
</feature>
<evidence type="ECO:0000313" key="5">
    <source>
        <dbReference type="Proteomes" id="UP000245998"/>
    </source>
</evidence>
<dbReference type="OrthoDB" id="2541898at2"/>
<accession>A0A2U1JUA8</accession>
<protein>
    <recommendedName>
        <fullName evidence="6">DUF4179 domain-containing protein</fullName>
    </recommendedName>
</protein>
<reference evidence="4 5" key="1">
    <citation type="submission" date="2018-04" db="EMBL/GenBank/DDBJ databases">
        <title>Camelliibacillus theae gen. nov., sp. nov., isolated from Pu'er tea.</title>
        <authorList>
            <person name="Niu L."/>
        </authorList>
    </citation>
    <scope>NUCLEOTIDE SEQUENCE [LARGE SCALE GENOMIC DNA]</scope>
    <source>
        <strain evidence="4 5">T8</strain>
    </source>
</reference>
<keyword evidence="1" id="KW-1133">Transmembrane helix</keyword>
<evidence type="ECO:0000313" key="4">
    <source>
        <dbReference type="EMBL" id="PWA08781.1"/>
    </source>
</evidence>
<dbReference type="EMBL" id="QCZG01000034">
    <property type="protein sequence ID" value="PWA08781.1"/>
    <property type="molecule type" value="Genomic_DNA"/>
</dbReference>
<gene>
    <name evidence="4" type="ORF">DCC39_14335</name>
</gene>
<dbReference type="Proteomes" id="UP000245998">
    <property type="component" value="Unassembled WGS sequence"/>
</dbReference>
<dbReference type="Gene3D" id="2.60.40.1630">
    <property type="entry name" value="bacillus anthracis domain"/>
    <property type="match status" value="1"/>
</dbReference>
<feature type="domain" description="DUF5643" evidence="3">
    <location>
        <begin position="214"/>
        <end position="327"/>
    </location>
</feature>
<dbReference type="AlphaFoldDB" id="A0A2U1JUA8"/>
<proteinExistence type="predicted"/>
<evidence type="ECO:0000256" key="1">
    <source>
        <dbReference type="SAM" id="Phobius"/>
    </source>
</evidence>
<dbReference type="InterPro" id="IPR040680">
    <property type="entry name" value="DUF5643"/>
</dbReference>
<dbReference type="Pfam" id="PF13786">
    <property type="entry name" value="DUF4179"/>
    <property type="match status" value="1"/>
</dbReference>
<dbReference type="RefSeq" id="WP_116555586.1">
    <property type="nucleotide sequence ID" value="NZ_QCZG01000034.1"/>
</dbReference>
<keyword evidence="5" id="KW-1185">Reference proteome</keyword>
<sequence length="356" mass="39586">MTEKIPFFKDQINDIPVPTEKLDKIILKTVEEHAEKGKRSLRRKFIYSASAMIASIGLLIGLATVSPATASVLAKLPIIGSVFSEFGDPGLAKMSDLGLTQIIGESKTIGDKTLTIDEVFYDGSRFTLSYSLESKKPMSEDYIDSMDFFVNGEPIAYGIGNELNESVPKHYTGIVTIHSMKDLSEEFSLNAVFKGAEGEKWEFFIPVQTKPNVQTIVTNYEQKVAGIHLSVTEIVNSPSGLKLNYKKVLKEDALLQQLSNVIEFRIKDDMGNEIVHNTGSSFGSSEEGTIYLEGNDIFNPISEDVKELTISPYFNLPKEGKITEIDEEGNKMIFDLKQFENSELSFDSFTVSLVKK</sequence>